<protein>
    <submittedName>
        <fullName evidence="2">Uncharacterized protein</fullName>
    </submittedName>
</protein>
<feature type="compositionally biased region" description="Basic and acidic residues" evidence="1">
    <location>
        <begin position="32"/>
        <end position="49"/>
    </location>
</feature>
<evidence type="ECO:0000256" key="1">
    <source>
        <dbReference type="SAM" id="MobiDB-lite"/>
    </source>
</evidence>
<sequence>MGEMHPAIGTYGVKRQSNLSLMDRALTRMETKGSEEVKMVEESLREPEHPTLGAVIDTKA</sequence>
<comment type="caution">
    <text evidence="2">The sequence shown here is derived from an EMBL/GenBank/DDBJ whole genome shotgun (WGS) entry which is preliminary data.</text>
</comment>
<feature type="region of interest" description="Disordered" evidence="1">
    <location>
        <begin position="32"/>
        <end position="60"/>
    </location>
</feature>
<proteinExistence type="predicted"/>
<dbReference type="RefSeq" id="WP_188656092.1">
    <property type="nucleotide sequence ID" value="NZ_BMIN01000027.1"/>
</dbReference>
<dbReference type="EMBL" id="BMIN01000027">
    <property type="protein sequence ID" value="GGD28420.1"/>
    <property type="molecule type" value="Genomic_DNA"/>
</dbReference>
<accession>A0ABQ1QJN4</accession>
<gene>
    <name evidence="2" type="ORF">GCM10011389_39950</name>
</gene>
<dbReference type="Proteomes" id="UP000642571">
    <property type="component" value="Unassembled WGS sequence"/>
</dbReference>
<evidence type="ECO:0000313" key="2">
    <source>
        <dbReference type="EMBL" id="GGD28420.1"/>
    </source>
</evidence>
<reference evidence="3" key="1">
    <citation type="journal article" date="2019" name="Int. J. Syst. Evol. Microbiol.">
        <title>The Global Catalogue of Microorganisms (GCM) 10K type strain sequencing project: providing services to taxonomists for standard genome sequencing and annotation.</title>
        <authorList>
            <consortium name="The Broad Institute Genomics Platform"/>
            <consortium name="The Broad Institute Genome Sequencing Center for Infectious Disease"/>
            <person name="Wu L."/>
            <person name="Ma J."/>
        </authorList>
    </citation>
    <scope>NUCLEOTIDE SEQUENCE [LARGE SCALE GENOMIC DNA]</scope>
    <source>
        <strain evidence="3">CGMCC 1.15353</strain>
    </source>
</reference>
<organism evidence="2 3">
    <name type="scientific">Pontibacillus salipaludis</name>
    <dbReference type="NCBI Taxonomy" id="1697394"/>
    <lineage>
        <taxon>Bacteria</taxon>
        <taxon>Bacillati</taxon>
        <taxon>Bacillota</taxon>
        <taxon>Bacilli</taxon>
        <taxon>Bacillales</taxon>
        <taxon>Bacillaceae</taxon>
        <taxon>Pontibacillus</taxon>
    </lineage>
</organism>
<keyword evidence="3" id="KW-1185">Reference proteome</keyword>
<evidence type="ECO:0000313" key="3">
    <source>
        <dbReference type="Proteomes" id="UP000642571"/>
    </source>
</evidence>
<name>A0ABQ1QJN4_9BACI</name>